<protein>
    <submittedName>
        <fullName evidence="4">Uncharacterized protein</fullName>
    </submittedName>
</protein>
<dbReference type="InterPro" id="IPR002110">
    <property type="entry name" value="Ankyrin_rpt"/>
</dbReference>
<organism evidence="4 5">
    <name type="scientific">Trichogramma brassicae</name>
    <dbReference type="NCBI Taxonomy" id="86971"/>
    <lineage>
        <taxon>Eukaryota</taxon>
        <taxon>Metazoa</taxon>
        <taxon>Ecdysozoa</taxon>
        <taxon>Arthropoda</taxon>
        <taxon>Hexapoda</taxon>
        <taxon>Insecta</taxon>
        <taxon>Pterygota</taxon>
        <taxon>Neoptera</taxon>
        <taxon>Endopterygota</taxon>
        <taxon>Hymenoptera</taxon>
        <taxon>Apocrita</taxon>
        <taxon>Proctotrupomorpha</taxon>
        <taxon>Chalcidoidea</taxon>
        <taxon>Trichogrammatidae</taxon>
        <taxon>Trichogramma</taxon>
    </lineage>
</organism>
<evidence type="ECO:0000313" key="4">
    <source>
        <dbReference type="EMBL" id="CAB0038714.1"/>
    </source>
</evidence>
<feature type="repeat" description="ANK" evidence="3">
    <location>
        <begin position="197"/>
        <end position="229"/>
    </location>
</feature>
<feature type="repeat" description="ANK" evidence="3">
    <location>
        <begin position="270"/>
        <end position="302"/>
    </location>
</feature>
<dbReference type="PANTHER" id="PTHR24123:SF141">
    <property type="entry name" value="ANKYRIN 2, ISOFORM U"/>
    <property type="match status" value="1"/>
</dbReference>
<evidence type="ECO:0000256" key="3">
    <source>
        <dbReference type="PROSITE-ProRule" id="PRU00023"/>
    </source>
</evidence>
<evidence type="ECO:0000256" key="2">
    <source>
        <dbReference type="ARBA" id="ARBA00023043"/>
    </source>
</evidence>
<evidence type="ECO:0000313" key="5">
    <source>
        <dbReference type="Proteomes" id="UP000479190"/>
    </source>
</evidence>
<feature type="repeat" description="ANK" evidence="3">
    <location>
        <begin position="341"/>
        <end position="369"/>
    </location>
</feature>
<dbReference type="PANTHER" id="PTHR24123">
    <property type="entry name" value="ANKYRIN REPEAT-CONTAINING"/>
    <property type="match status" value="1"/>
</dbReference>
<reference evidence="4 5" key="1">
    <citation type="submission" date="2020-02" db="EMBL/GenBank/DDBJ databases">
        <authorList>
            <person name="Ferguson B K."/>
        </authorList>
    </citation>
    <scope>NUCLEOTIDE SEQUENCE [LARGE SCALE GENOMIC DNA]</scope>
</reference>
<keyword evidence="1" id="KW-0677">Repeat</keyword>
<accession>A0A6H5IM60</accession>
<dbReference type="EMBL" id="CADCXV010000923">
    <property type="protein sequence ID" value="CAB0038714.1"/>
    <property type="molecule type" value="Genomic_DNA"/>
</dbReference>
<dbReference type="Gene3D" id="1.25.40.20">
    <property type="entry name" value="Ankyrin repeat-containing domain"/>
    <property type="match status" value="2"/>
</dbReference>
<dbReference type="SMART" id="SM00248">
    <property type="entry name" value="ANK"/>
    <property type="match status" value="9"/>
</dbReference>
<dbReference type="PRINTS" id="PR01415">
    <property type="entry name" value="ANKYRIN"/>
</dbReference>
<feature type="repeat" description="ANK" evidence="3">
    <location>
        <begin position="124"/>
        <end position="156"/>
    </location>
</feature>
<dbReference type="Pfam" id="PF12796">
    <property type="entry name" value="Ank_2"/>
    <property type="match status" value="2"/>
</dbReference>
<dbReference type="Proteomes" id="UP000479190">
    <property type="component" value="Unassembled WGS sequence"/>
</dbReference>
<dbReference type="InterPro" id="IPR036770">
    <property type="entry name" value="Ankyrin_rpt-contain_sf"/>
</dbReference>
<dbReference type="OrthoDB" id="448455at2759"/>
<name>A0A6H5IM60_9HYME</name>
<gene>
    <name evidence="4" type="ORF">TBRA_LOCUS10485</name>
</gene>
<proteinExistence type="predicted"/>
<evidence type="ECO:0000256" key="1">
    <source>
        <dbReference type="ARBA" id="ARBA00022737"/>
    </source>
</evidence>
<sequence length="564" mass="64135">MSNAEPDSSLDNQNESGLAQFHRDCSWGSFWRAKECLENGVDPNCRFGDLDSPPLHVALWNGHVSLAELLLRYGADPRTSDAEGSTPLHVICKRWWDTDHTAERFLEICAAARLWVRIDAPDKKGRTPLQLAAANGLKRAIESLLRRGADPNTTDEQGMTPLHIMSHRVCDADLLRLFFEINAELNQSVRVNARDKLGNTPLHWALEYGCRNSVGFLLRNGADPNIANEEGSTCLHVVCRRSRDRGMPERFVEVIDENRMTVRVDARDKKGDTPMHVALARGHRPLVEFLLRNGADPNLATAAGCTPLHLLCRREDDGLTKVFFELCGEMRKTVRFDARHEGRTPLQWAALAGLPNVVDLLLDNGADLSEFVYSTVDYDEEIIKASTEYRLIQAAGALACVERLEKRGYELDRGEALSVMNQFARYGLFEKSPTTDLERNWYDDEEFASYSKKTTIKPSLSLDDLIRSRPEDAKALLTHLEHYEFVKSTELLAIPDEYYEAVAAHLTEKMWRRFFRTWALYPFWEELIHRRLPLLCCDLIIQELTNQDLHNICVAAITQDTRGQ</sequence>
<dbReference type="Pfam" id="PF13857">
    <property type="entry name" value="Ank_5"/>
    <property type="match status" value="1"/>
</dbReference>
<dbReference type="PROSITE" id="PS50088">
    <property type="entry name" value="ANK_REPEAT"/>
    <property type="match status" value="5"/>
</dbReference>
<dbReference type="AlphaFoldDB" id="A0A6H5IM60"/>
<feature type="repeat" description="ANK" evidence="3">
    <location>
        <begin position="50"/>
        <end position="82"/>
    </location>
</feature>
<dbReference type="PROSITE" id="PS50297">
    <property type="entry name" value="ANK_REP_REGION"/>
    <property type="match status" value="5"/>
</dbReference>
<keyword evidence="5" id="KW-1185">Reference proteome</keyword>
<dbReference type="InterPro" id="IPR051165">
    <property type="entry name" value="Multifunctional_ANK_Repeat"/>
</dbReference>
<keyword evidence="2 3" id="KW-0040">ANK repeat</keyword>
<dbReference type="SUPFAM" id="SSF48403">
    <property type="entry name" value="Ankyrin repeat"/>
    <property type="match status" value="2"/>
</dbReference>